<dbReference type="RefSeq" id="WP_186376327.1">
    <property type="nucleotide sequence ID" value="NZ_LR214376.1"/>
</dbReference>
<sequence>MRSEKAEVRAEQNNNETIGEKLNLDEILPSSVEKLGEQITGNEPIDSKTRP</sequence>
<dbReference type="Proteomes" id="UP000320055">
    <property type="component" value="Unassembled WGS sequence"/>
</dbReference>
<dbReference type="AlphaFoldDB" id="A0A563W295"/>
<evidence type="ECO:0000256" key="1">
    <source>
        <dbReference type="SAM" id="MobiDB-lite"/>
    </source>
</evidence>
<evidence type="ECO:0000313" key="2">
    <source>
        <dbReference type="EMBL" id="VEP17796.1"/>
    </source>
</evidence>
<gene>
    <name evidence="2" type="ORF">H1P_6440003</name>
</gene>
<accession>A0A563W295</accession>
<proteinExistence type="predicted"/>
<organism evidence="2 3">
    <name type="scientific">Hyella patelloides LEGE 07179</name>
    <dbReference type="NCBI Taxonomy" id="945734"/>
    <lineage>
        <taxon>Bacteria</taxon>
        <taxon>Bacillati</taxon>
        <taxon>Cyanobacteriota</taxon>
        <taxon>Cyanophyceae</taxon>
        <taxon>Pleurocapsales</taxon>
        <taxon>Hyellaceae</taxon>
        <taxon>Hyella</taxon>
    </lineage>
</organism>
<feature type="region of interest" description="Disordered" evidence="1">
    <location>
        <begin position="1"/>
        <end position="22"/>
    </location>
</feature>
<protein>
    <submittedName>
        <fullName evidence="2">Uncharacterized protein</fullName>
    </submittedName>
</protein>
<feature type="compositionally biased region" description="Basic and acidic residues" evidence="1">
    <location>
        <begin position="1"/>
        <end position="10"/>
    </location>
</feature>
<dbReference type="EMBL" id="CAACVJ010000606">
    <property type="protein sequence ID" value="VEP17796.1"/>
    <property type="molecule type" value="Genomic_DNA"/>
</dbReference>
<evidence type="ECO:0000313" key="3">
    <source>
        <dbReference type="Proteomes" id="UP000320055"/>
    </source>
</evidence>
<name>A0A563W295_9CYAN</name>
<keyword evidence="3" id="KW-1185">Reference proteome</keyword>
<reference evidence="2 3" key="1">
    <citation type="submission" date="2019-01" db="EMBL/GenBank/DDBJ databases">
        <authorList>
            <person name="Brito A."/>
        </authorList>
    </citation>
    <scope>NUCLEOTIDE SEQUENCE [LARGE SCALE GENOMIC DNA]</scope>
    <source>
        <strain evidence="2">1</strain>
    </source>
</reference>